<keyword evidence="4" id="KW-0109">Calcium transport</keyword>
<evidence type="ECO:0000313" key="16">
    <source>
        <dbReference type="EMBL" id="CAC5371205.1"/>
    </source>
</evidence>
<evidence type="ECO:0000256" key="14">
    <source>
        <dbReference type="SAM" id="MobiDB-lite"/>
    </source>
</evidence>
<comment type="similarity">
    <text evidence="2">Belongs to the TMCO1 family.</text>
</comment>
<dbReference type="OrthoDB" id="342726at2759"/>
<keyword evidence="7" id="KW-0256">Endoplasmic reticulum</keyword>
<comment type="subcellular location">
    <subcellularLocation>
        <location evidence="1">Endoplasmic reticulum membrane</location>
        <topology evidence="1">Multi-pass membrane protein</topology>
    </subcellularLocation>
</comment>
<evidence type="ECO:0000256" key="8">
    <source>
        <dbReference type="ARBA" id="ARBA00022837"/>
    </source>
</evidence>
<keyword evidence="10" id="KW-0175">Coiled coil</keyword>
<dbReference type="EMBL" id="CACVKT020001750">
    <property type="protein sequence ID" value="CAC5371205.1"/>
    <property type="molecule type" value="Genomic_DNA"/>
</dbReference>
<keyword evidence="6 15" id="KW-0812">Transmembrane</keyword>
<gene>
    <name evidence="16" type="ORF">MCOR_9747</name>
</gene>
<dbReference type="SMART" id="SM01415">
    <property type="entry name" value="DUF106"/>
    <property type="match status" value="1"/>
</dbReference>
<feature type="compositionally biased region" description="Basic and acidic residues" evidence="14">
    <location>
        <begin position="107"/>
        <end position="127"/>
    </location>
</feature>
<dbReference type="Proteomes" id="UP000507470">
    <property type="component" value="Unassembled WGS sequence"/>
</dbReference>
<keyword evidence="17" id="KW-1185">Reference proteome</keyword>
<evidence type="ECO:0000256" key="1">
    <source>
        <dbReference type="ARBA" id="ARBA00004477"/>
    </source>
</evidence>
<dbReference type="GO" id="GO:0005789">
    <property type="term" value="C:endoplasmic reticulum membrane"/>
    <property type="evidence" value="ECO:0007669"/>
    <property type="project" value="UniProtKB-SubCell"/>
</dbReference>
<keyword evidence="5" id="KW-0107">Calcium channel</keyword>
<keyword evidence="11" id="KW-0406">Ion transport</keyword>
<dbReference type="Pfam" id="PF01956">
    <property type="entry name" value="EMC3_TMCO1"/>
    <property type="match status" value="1"/>
</dbReference>
<keyword evidence="9 15" id="KW-1133">Transmembrane helix</keyword>
<accession>A0A6J8ANV0</accession>
<keyword evidence="8" id="KW-0106">Calcium</keyword>
<dbReference type="InterPro" id="IPR002809">
    <property type="entry name" value="EMC3/TMCO1"/>
</dbReference>
<dbReference type="PANTHER" id="PTHR20917:SF0">
    <property type="entry name" value="CALCIUM LOAD-ACTIVATED CALCIUM CHANNEL"/>
    <property type="match status" value="1"/>
</dbReference>
<evidence type="ECO:0000256" key="10">
    <source>
        <dbReference type="ARBA" id="ARBA00023054"/>
    </source>
</evidence>
<evidence type="ECO:0000256" key="2">
    <source>
        <dbReference type="ARBA" id="ARBA00006537"/>
    </source>
</evidence>
<protein>
    <submittedName>
        <fullName evidence="16">TMCO1</fullName>
    </submittedName>
</protein>
<dbReference type="GO" id="GO:0005262">
    <property type="term" value="F:calcium channel activity"/>
    <property type="evidence" value="ECO:0007669"/>
    <property type="project" value="UniProtKB-KW"/>
</dbReference>
<organism evidence="16 17">
    <name type="scientific">Mytilus coruscus</name>
    <name type="common">Sea mussel</name>
    <dbReference type="NCBI Taxonomy" id="42192"/>
    <lineage>
        <taxon>Eukaryota</taxon>
        <taxon>Metazoa</taxon>
        <taxon>Spiralia</taxon>
        <taxon>Lophotrochozoa</taxon>
        <taxon>Mollusca</taxon>
        <taxon>Bivalvia</taxon>
        <taxon>Autobranchia</taxon>
        <taxon>Pteriomorphia</taxon>
        <taxon>Mytilida</taxon>
        <taxon>Mytiloidea</taxon>
        <taxon>Mytilidae</taxon>
        <taxon>Mytilinae</taxon>
        <taxon>Mytilus</taxon>
    </lineage>
</organism>
<keyword evidence="3" id="KW-0813">Transport</keyword>
<evidence type="ECO:0000256" key="13">
    <source>
        <dbReference type="ARBA" id="ARBA00023303"/>
    </source>
</evidence>
<evidence type="ECO:0000256" key="6">
    <source>
        <dbReference type="ARBA" id="ARBA00022692"/>
    </source>
</evidence>
<dbReference type="GO" id="GO:0032469">
    <property type="term" value="P:endoplasmic reticulum calcium ion homeostasis"/>
    <property type="evidence" value="ECO:0007669"/>
    <property type="project" value="InterPro"/>
</dbReference>
<dbReference type="AlphaFoldDB" id="A0A6J8ANV0"/>
<evidence type="ECO:0000256" key="3">
    <source>
        <dbReference type="ARBA" id="ARBA00022448"/>
    </source>
</evidence>
<keyword evidence="12 15" id="KW-0472">Membrane</keyword>
<sequence length="249" mass="27781">MLESTLEHNICTDSPISISEVKNCIKELKSGKIAGPDLISNEIIQFSSIVTVTAIVKLCNLILSSAGANENVVRLSSNCVYINLYCFTWRRTNMGIGIQNREVQKTEKLKTGKMEKKKESGESTDRNQKKKIERQEEKLKNNNRDLSFVKMKSMFAIGFAFTALLSMFNSIFDGRVVAKLPFTPISLLQGISHRNLGGDDYTHCSFIFLYILCTMSIRQNIQKILGLSPSRAASKQGGGLFSPPTQLTK</sequence>
<proteinExistence type="inferred from homology"/>
<keyword evidence="13" id="KW-0407">Ion channel</keyword>
<evidence type="ECO:0000256" key="12">
    <source>
        <dbReference type="ARBA" id="ARBA00023136"/>
    </source>
</evidence>
<name>A0A6J8ANV0_MYTCO</name>
<feature type="transmembrane region" description="Helical" evidence="15">
    <location>
        <begin position="154"/>
        <end position="172"/>
    </location>
</feature>
<evidence type="ECO:0000256" key="7">
    <source>
        <dbReference type="ARBA" id="ARBA00022824"/>
    </source>
</evidence>
<evidence type="ECO:0000313" key="17">
    <source>
        <dbReference type="Proteomes" id="UP000507470"/>
    </source>
</evidence>
<reference evidence="16 17" key="1">
    <citation type="submission" date="2020-06" db="EMBL/GenBank/DDBJ databases">
        <authorList>
            <person name="Li R."/>
            <person name="Bekaert M."/>
        </authorList>
    </citation>
    <scope>NUCLEOTIDE SEQUENCE [LARGE SCALE GENOMIC DNA]</scope>
    <source>
        <strain evidence="17">wild</strain>
    </source>
</reference>
<dbReference type="PANTHER" id="PTHR20917">
    <property type="entry name" value="PNAS-RELATED"/>
    <property type="match status" value="1"/>
</dbReference>
<evidence type="ECO:0000256" key="15">
    <source>
        <dbReference type="SAM" id="Phobius"/>
    </source>
</evidence>
<evidence type="ECO:0000256" key="4">
    <source>
        <dbReference type="ARBA" id="ARBA00022568"/>
    </source>
</evidence>
<evidence type="ECO:0000256" key="11">
    <source>
        <dbReference type="ARBA" id="ARBA00023065"/>
    </source>
</evidence>
<evidence type="ECO:0000256" key="9">
    <source>
        <dbReference type="ARBA" id="ARBA00022989"/>
    </source>
</evidence>
<feature type="region of interest" description="Disordered" evidence="14">
    <location>
        <begin position="107"/>
        <end position="132"/>
    </location>
</feature>
<dbReference type="InterPro" id="IPR008559">
    <property type="entry name" value="TMCO1"/>
</dbReference>
<evidence type="ECO:0000256" key="5">
    <source>
        <dbReference type="ARBA" id="ARBA00022673"/>
    </source>
</evidence>